<evidence type="ECO:0000313" key="7">
    <source>
        <dbReference type="EMBL" id="TCD01692.1"/>
    </source>
</evidence>
<dbReference type="PANTHER" id="PTHR37422">
    <property type="entry name" value="TEICHURONIC ACID BIOSYNTHESIS PROTEIN TUAE"/>
    <property type="match status" value="1"/>
</dbReference>
<evidence type="ECO:0000256" key="2">
    <source>
        <dbReference type="ARBA" id="ARBA00022692"/>
    </source>
</evidence>
<feature type="transmembrane region" description="Helical" evidence="5">
    <location>
        <begin position="232"/>
        <end position="251"/>
    </location>
</feature>
<evidence type="ECO:0000256" key="1">
    <source>
        <dbReference type="ARBA" id="ARBA00004141"/>
    </source>
</evidence>
<feature type="transmembrane region" description="Helical" evidence="5">
    <location>
        <begin position="392"/>
        <end position="418"/>
    </location>
</feature>
<feature type="domain" description="O-antigen ligase-related" evidence="6">
    <location>
        <begin position="262"/>
        <end position="401"/>
    </location>
</feature>
<dbReference type="PANTHER" id="PTHR37422:SF23">
    <property type="entry name" value="TEICHURONIC ACID BIOSYNTHESIS PROTEIN TUAE"/>
    <property type="match status" value="1"/>
</dbReference>
<dbReference type="InterPro" id="IPR007016">
    <property type="entry name" value="O-antigen_ligase-rel_domated"/>
</dbReference>
<sequence length="483" mass="55050">MWKDFSLFNHVSQSSVFAVLLLFSLLNAFLLVNYGLVMSVALIILLVAFPIMYFVVVYPKVGIMTLLIVSYILMLIIRIGVNFPLGTLIDGLQFLLILGFFIAQKRNPDWAIYKNPITFIIILWVVYNLLQALNPVAESTLAWLYTIRSTAIVMLMYFVFMYHIKSIKFIRLILNVWIGLAFFAAAYAFKQEYFGFFKFEEDYLASDPLIMSLLFIGGQWRKFSIFSDPVAFSFNMVIGAVFSIVMLTSDISVQKKILYGFLAMFFALTMVYSGTRAAYVLIPAALLLFIVLKLNKTLLFVSAIGLFFFLILINIPTSNYNLYRFQTAFKPSDDASFNVRKVNQKKIQPYIQSHPFGGGLGATGTWGERFSPNSYLAKFPPDSGYVRVAVELGYVGLFLFCTLMFIILATGISNYYLIKDPELKNYCLAMTLIVFALHIGNYPQEALVQLPTNVYFYLFVALINITLRLDRKIQSDKLLINDN</sequence>
<keyword evidence="3 5" id="KW-1133">Transmembrane helix</keyword>
<keyword evidence="8" id="KW-1185">Reference proteome</keyword>
<feature type="transmembrane region" description="Helical" evidence="5">
    <location>
        <begin position="297"/>
        <end position="315"/>
    </location>
</feature>
<feature type="transmembrane region" description="Helical" evidence="5">
    <location>
        <begin position="203"/>
        <end position="220"/>
    </location>
</feature>
<name>A0A4R0NLI6_9SPHI</name>
<feature type="transmembrane region" description="Helical" evidence="5">
    <location>
        <begin position="454"/>
        <end position="470"/>
    </location>
</feature>
<dbReference type="EMBL" id="SJSL01000002">
    <property type="protein sequence ID" value="TCD01692.1"/>
    <property type="molecule type" value="Genomic_DNA"/>
</dbReference>
<feature type="transmembrane region" description="Helical" evidence="5">
    <location>
        <begin position="142"/>
        <end position="162"/>
    </location>
</feature>
<keyword evidence="4 5" id="KW-0472">Membrane</keyword>
<dbReference type="OrthoDB" id="783093at2"/>
<evidence type="ECO:0000256" key="4">
    <source>
        <dbReference type="ARBA" id="ARBA00023136"/>
    </source>
</evidence>
<evidence type="ECO:0000256" key="5">
    <source>
        <dbReference type="SAM" id="Phobius"/>
    </source>
</evidence>
<keyword evidence="7" id="KW-0436">Ligase</keyword>
<feature type="transmembrane region" description="Helical" evidence="5">
    <location>
        <begin position="7"/>
        <end position="30"/>
    </location>
</feature>
<proteinExistence type="predicted"/>
<feature type="transmembrane region" description="Helical" evidence="5">
    <location>
        <begin position="169"/>
        <end position="188"/>
    </location>
</feature>
<dbReference type="RefSeq" id="WP_131596492.1">
    <property type="nucleotide sequence ID" value="NZ_SJSL01000002.1"/>
</dbReference>
<dbReference type="Pfam" id="PF04932">
    <property type="entry name" value="Wzy_C"/>
    <property type="match status" value="1"/>
</dbReference>
<dbReference type="InterPro" id="IPR051533">
    <property type="entry name" value="WaaL-like"/>
</dbReference>
<evidence type="ECO:0000313" key="8">
    <source>
        <dbReference type="Proteomes" id="UP000293347"/>
    </source>
</evidence>
<evidence type="ECO:0000259" key="6">
    <source>
        <dbReference type="Pfam" id="PF04932"/>
    </source>
</evidence>
<evidence type="ECO:0000256" key="3">
    <source>
        <dbReference type="ARBA" id="ARBA00022989"/>
    </source>
</evidence>
<feature type="transmembrane region" description="Helical" evidence="5">
    <location>
        <begin position="425"/>
        <end position="442"/>
    </location>
</feature>
<reference evidence="7 8" key="1">
    <citation type="submission" date="2019-02" db="EMBL/GenBank/DDBJ databases">
        <title>Pedobacter sp. RP-1-14 sp. nov., isolated from Arctic soil.</title>
        <authorList>
            <person name="Dahal R.H."/>
        </authorList>
    </citation>
    <scope>NUCLEOTIDE SEQUENCE [LARGE SCALE GENOMIC DNA]</scope>
    <source>
        <strain evidence="7 8">RP-1-14</strain>
    </source>
</reference>
<accession>A0A4R0NLI6</accession>
<dbReference type="GO" id="GO:0016020">
    <property type="term" value="C:membrane"/>
    <property type="evidence" value="ECO:0007669"/>
    <property type="project" value="UniProtKB-SubCell"/>
</dbReference>
<comment type="caution">
    <text evidence="7">The sequence shown here is derived from an EMBL/GenBank/DDBJ whole genome shotgun (WGS) entry which is preliminary data.</text>
</comment>
<organism evidence="7 8">
    <name type="scientific">Pedobacter psychroterrae</name>
    <dbReference type="NCBI Taxonomy" id="2530453"/>
    <lineage>
        <taxon>Bacteria</taxon>
        <taxon>Pseudomonadati</taxon>
        <taxon>Bacteroidota</taxon>
        <taxon>Sphingobacteriia</taxon>
        <taxon>Sphingobacteriales</taxon>
        <taxon>Sphingobacteriaceae</taxon>
        <taxon>Pedobacter</taxon>
    </lineage>
</organism>
<feature type="transmembrane region" description="Helical" evidence="5">
    <location>
        <begin position="110"/>
        <end position="130"/>
    </location>
</feature>
<dbReference type="GO" id="GO:0016874">
    <property type="term" value="F:ligase activity"/>
    <property type="evidence" value="ECO:0007669"/>
    <property type="project" value="UniProtKB-KW"/>
</dbReference>
<gene>
    <name evidence="7" type="ORF">EZ437_13320</name>
</gene>
<protein>
    <submittedName>
        <fullName evidence="7">O-antigen ligase domain-containing protein</fullName>
    </submittedName>
</protein>
<feature type="transmembrane region" description="Helical" evidence="5">
    <location>
        <begin position="87"/>
        <end position="103"/>
    </location>
</feature>
<feature type="transmembrane region" description="Helical" evidence="5">
    <location>
        <begin position="36"/>
        <end position="56"/>
    </location>
</feature>
<keyword evidence="2 5" id="KW-0812">Transmembrane</keyword>
<dbReference type="Proteomes" id="UP000293347">
    <property type="component" value="Unassembled WGS sequence"/>
</dbReference>
<feature type="transmembrane region" description="Helical" evidence="5">
    <location>
        <begin position="257"/>
        <end position="290"/>
    </location>
</feature>
<comment type="subcellular location">
    <subcellularLocation>
        <location evidence="1">Membrane</location>
        <topology evidence="1">Multi-pass membrane protein</topology>
    </subcellularLocation>
</comment>
<dbReference type="AlphaFoldDB" id="A0A4R0NLI6"/>